<dbReference type="GO" id="GO:0005829">
    <property type="term" value="C:cytosol"/>
    <property type="evidence" value="ECO:0007669"/>
    <property type="project" value="TreeGrafter"/>
</dbReference>
<evidence type="ECO:0000256" key="8">
    <source>
        <dbReference type="ARBA" id="ARBA00047639"/>
    </source>
</evidence>
<dbReference type="NCBIfam" id="TIGR00442">
    <property type="entry name" value="hisS"/>
    <property type="match status" value="1"/>
</dbReference>
<dbReference type="GO" id="GO:0003723">
    <property type="term" value="F:RNA binding"/>
    <property type="evidence" value="ECO:0007669"/>
    <property type="project" value="TreeGrafter"/>
</dbReference>
<keyword evidence="10" id="KW-0812">Transmembrane</keyword>
<evidence type="ECO:0000256" key="1">
    <source>
        <dbReference type="ARBA" id="ARBA00008226"/>
    </source>
</evidence>
<dbReference type="GO" id="GO:0005524">
    <property type="term" value="F:ATP binding"/>
    <property type="evidence" value="ECO:0007669"/>
    <property type="project" value="UniProtKB-KW"/>
</dbReference>
<dbReference type="SUPFAM" id="SSF52954">
    <property type="entry name" value="Class II aaRS ABD-related"/>
    <property type="match status" value="1"/>
</dbReference>
<keyword evidence="4" id="KW-0547">Nucleotide-binding</keyword>
<dbReference type="PANTHER" id="PTHR11476">
    <property type="entry name" value="HISTIDYL-TRNA SYNTHETASE"/>
    <property type="match status" value="1"/>
</dbReference>
<dbReference type="SUPFAM" id="SSF55681">
    <property type="entry name" value="Class II aaRS and biotin synthetases"/>
    <property type="match status" value="1"/>
</dbReference>
<dbReference type="CDD" id="cd00859">
    <property type="entry name" value="HisRS_anticodon"/>
    <property type="match status" value="1"/>
</dbReference>
<feature type="binding site" evidence="9">
    <location>
        <position position="192"/>
    </location>
    <ligand>
        <name>L-histidine</name>
        <dbReference type="ChEBI" id="CHEBI:57595"/>
    </ligand>
</feature>
<dbReference type="InterPro" id="IPR006195">
    <property type="entry name" value="aa-tRNA-synth_II"/>
</dbReference>
<evidence type="ECO:0000256" key="3">
    <source>
        <dbReference type="ARBA" id="ARBA00022598"/>
    </source>
</evidence>
<dbReference type="GO" id="GO:0004821">
    <property type="term" value="F:histidine-tRNA ligase activity"/>
    <property type="evidence" value="ECO:0007669"/>
    <property type="project" value="UniProtKB-EC"/>
</dbReference>
<evidence type="ECO:0000259" key="11">
    <source>
        <dbReference type="PROSITE" id="PS50862"/>
    </source>
</evidence>
<dbReference type="InterPro" id="IPR045864">
    <property type="entry name" value="aa-tRNA-synth_II/BPL/LPL"/>
</dbReference>
<dbReference type="Pfam" id="PF03129">
    <property type="entry name" value="HGTP_anticodon"/>
    <property type="match status" value="1"/>
</dbReference>
<dbReference type="InterPro" id="IPR004154">
    <property type="entry name" value="Anticodon-bd"/>
</dbReference>
<evidence type="ECO:0000256" key="9">
    <source>
        <dbReference type="PIRSR" id="PIRSR001549-1"/>
    </source>
</evidence>
<sequence length="520" mass="58629">MYSIKKILIGTTIVGVICVAGIRKYFYTNKKNDLKTATEAMESQEKFDEKGSVEDFQKGEPKGDTNIAQFAKLVVKTPKGTRDHKPHQMSLRDPVFEKIKAIFKRFGAPCIDTPVFELKEILTGKYGEESKLIYNLEDQGGEKLSLRYDLTVPFARYLAMNKITNFKRYQISKVYRRDNPAMIRGKFREFYQCDFDIAGEYDTMIADSECVAIIASILKALGLPDFTIKINHRLILDGIFDVSGVPVDKFRTVCSSVDKLDKSPWEEVRKEITEQKGIAEEVADKIGKYVKLNGGKELIDELLDNEELRRSTSSKQGLEEMKLLLQYCDFLNVSQNVVFDLSLARGLDYYTGVIYEAVLKATVVENGKNVGIGSVAGGGRYDNLVGVFDPKGKPVPCVGVSIGVERIFAYLEANAATKPRTTETQVLVCSTQKNLLEPKMKIVTELREANINAEILYKANPNILLQLQYGEKNQIPLAIVIGNSEIEKNVVTVRNIATREEEKIPRERLIEKITERLNKL</sequence>
<evidence type="ECO:0000313" key="13">
    <source>
        <dbReference type="Proteomes" id="UP001187531"/>
    </source>
</evidence>
<accession>A0AA88HV21</accession>
<dbReference type="AlphaFoldDB" id="A0AA88HV21"/>
<dbReference type="InterPro" id="IPR004516">
    <property type="entry name" value="HisRS/HisZ"/>
</dbReference>
<dbReference type="Pfam" id="PF13393">
    <property type="entry name" value="tRNA-synt_His"/>
    <property type="match status" value="1"/>
</dbReference>
<evidence type="ECO:0000256" key="2">
    <source>
        <dbReference type="ARBA" id="ARBA00012815"/>
    </source>
</evidence>
<name>A0AA88HV21_ARTSF</name>
<dbReference type="Gene3D" id="3.40.50.800">
    <property type="entry name" value="Anticodon-binding domain"/>
    <property type="match status" value="1"/>
</dbReference>
<feature type="binding site" evidence="9">
    <location>
        <position position="345"/>
    </location>
    <ligand>
        <name>L-histidine</name>
        <dbReference type="ChEBI" id="CHEBI:57595"/>
    </ligand>
</feature>
<evidence type="ECO:0000256" key="4">
    <source>
        <dbReference type="ARBA" id="ARBA00022741"/>
    </source>
</evidence>
<dbReference type="PIRSF" id="PIRSF001549">
    <property type="entry name" value="His-tRNA_synth"/>
    <property type="match status" value="1"/>
</dbReference>
<feature type="domain" description="Aminoacyl-transfer RNA synthetases class-II family profile" evidence="11">
    <location>
        <begin position="80"/>
        <end position="419"/>
    </location>
</feature>
<keyword evidence="10" id="KW-1133">Transmembrane helix</keyword>
<organism evidence="12 13">
    <name type="scientific">Artemia franciscana</name>
    <name type="common">Brine shrimp</name>
    <name type="synonym">Artemia sanfranciscana</name>
    <dbReference type="NCBI Taxonomy" id="6661"/>
    <lineage>
        <taxon>Eukaryota</taxon>
        <taxon>Metazoa</taxon>
        <taxon>Ecdysozoa</taxon>
        <taxon>Arthropoda</taxon>
        <taxon>Crustacea</taxon>
        <taxon>Branchiopoda</taxon>
        <taxon>Anostraca</taxon>
        <taxon>Artemiidae</taxon>
        <taxon>Artemia</taxon>
    </lineage>
</organism>
<keyword evidence="13" id="KW-1185">Reference proteome</keyword>
<comment type="caution">
    <text evidence="12">The sequence shown here is derived from an EMBL/GenBank/DDBJ whole genome shotgun (WGS) entry which is preliminary data.</text>
</comment>
<feature type="binding site" evidence="9">
    <location>
        <position position="176"/>
    </location>
    <ligand>
        <name>L-histidine</name>
        <dbReference type="ChEBI" id="CHEBI:57595"/>
    </ligand>
</feature>
<evidence type="ECO:0000313" key="12">
    <source>
        <dbReference type="EMBL" id="KAK2716794.1"/>
    </source>
</evidence>
<proteinExistence type="inferred from homology"/>
<dbReference type="InterPro" id="IPR033656">
    <property type="entry name" value="HisRS_anticodon"/>
</dbReference>
<feature type="transmembrane region" description="Helical" evidence="10">
    <location>
        <begin position="7"/>
        <end position="26"/>
    </location>
</feature>
<dbReference type="InterPro" id="IPR036621">
    <property type="entry name" value="Anticodon-bd_dom_sf"/>
</dbReference>
<dbReference type="PANTHER" id="PTHR11476:SF7">
    <property type="entry name" value="HISTIDINE--TRNA LIGASE"/>
    <property type="match status" value="1"/>
</dbReference>
<keyword evidence="7" id="KW-0030">Aminoacyl-tRNA synthetase</keyword>
<dbReference type="Gene3D" id="3.30.930.10">
    <property type="entry name" value="Bira Bifunctional Protein, Domain 2"/>
    <property type="match status" value="1"/>
</dbReference>
<dbReference type="InterPro" id="IPR015807">
    <property type="entry name" value="His-tRNA-ligase"/>
</dbReference>
<dbReference type="Proteomes" id="UP001187531">
    <property type="component" value="Unassembled WGS sequence"/>
</dbReference>
<reference evidence="12" key="1">
    <citation type="submission" date="2023-07" db="EMBL/GenBank/DDBJ databases">
        <title>Chromosome-level genome assembly of Artemia franciscana.</title>
        <authorList>
            <person name="Jo E."/>
        </authorList>
    </citation>
    <scope>NUCLEOTIDE SEQUENCE</scope>
    <source>
        <tissue evidence="12">Whole body</tissue>
    </source>
</reference>
<comment type="catalytic activity">
    <reaction evidence="8">
        <text>tRNA(His) + L-histidine + ATP = L-histidyl-tRNA(His) + AMP + diphosphate + H(+)</text>
        <dbReference type="Rhea" id="RHEA:17313"/>
        <dbReference type="Rhea" id="RHEA-COMP:9665"/>
        <dbReference type="Rhea" id="RHEA-COMP:9689"/>
        <dbReference type="ChEBI" id="CHEBI:15378"/>
        <dbReference type="ChEBI" id="CHEBI:30616"/>
        <dbReference type="ChEBI" id="CHEBI:33019"/>
        <dbReference type="ChEBI" id="CHEBI:57595"/>
        <dbReference type="ChEBI" id="CHEBI:78442"/>
        <dbReference type="ChEBI" id="CHEBI:78527"/>
        <dbReference type="ChEBI" id="CHEBI:456215"/>
        <dbReference type="EC" id="6.1.1.21"/>
    </reaction>
</comment>
<keyword evidence="6" id="KW-0648">Protein biosynthesis</keyword>
<feature type="binding site" evidence="9">
    <location>
        <position position="196"/>
    </location>
    <ligand>
        <name>L-histidine</name>
        <dbReference type="ChEBI" id="CHEBI:57595"/>
    </ligand>
</feature>
<feature type="binding site" evidence="9">
    <location>
        <begin position="349"/>
        <end position="350"/>
    </location>
    <ligand>
        <name>L-histidine</name>
        <dbReference type="ChEBI" id="CHEBI:57595"/>
    </ligand>
</feature>
<dbReference type="InterPro" id="IPR041715">
    <property type="entry name" value="HisRS-like_core"/>
</dbReference>
<feature type="binding site" evidence="9">
    <location>
        <begin position="149"/>
        <end position="151"/>
    </location>
    <ligand>
        <name>L-histidine</name>
        <dbReference type="ChEBI" id="CHEBI:57595"/>
    </ligand>
</feature>
<dbReference type="FunFam" id="3.40.50.800:FF:000008">
    <property type="entry name" value="histidine--tRNA ligase, cytoplasmic isoform X1"/>
    <property type="match status" value="1"/>
</dbReference>
<keyword evidence="3" id="KW-0436">Ligase</keyword>
<dbReference type="GO" id="GO:0032543">
    <property type="term" value="P:mitochondrial translation"/>
    <property type="evidence" value="ECO:0007669"/>
    <property type="project" value="TreeGrafter"/>
</dbReference>
<evidence type="ECO:0000256" key="10">
    <source>
        <dbReference type="SAM" id="Phobius"/>
    </source>
</evidence>
<dbReference type="GO" id="GO:0005739">
    <property type="term" value="C:mitochondrion"/>
    <property type="evidence" value="ECO:0007669"/>
    <property type="project" value="TreeGrafter"/>
</dbReference>
<protein>
    <recommendedName>
        <fullName evidence="2">histidine--tRNA ligase</fullName>
        <ecNumber evidence="2">6.1.1.21</ecNumber>
    </recommendedName>
</protein>
<comment type="similarity">
    <text evidence="1">Belongs to the class-II aminoacyl-tRNA synthetase family.</text>
</comment>
<evidence type="ECO:0000256" key="7">
    <source>
        <dbReference type="ARBA" id="ARBA00023146"/>
    </source>
</evidence>
<dbReference type="PROSITE" id="PS50862">
    <property type="entry name" value="AA_TRNA_LIGASE_II"/>
    <property type="match status" value="1"/>
</dbReference>
<evidence type="ECO:0000256" key="6">
    <source>
        <dbReference type="ARBA" id="ARBA00022917"/>
    </source>
</evidence>
<dbReference type="CDD" id="cd00773">
    <property type="entry name" value="HisRS-like_core"/>
    <property type="match status" value="1"/>
</dbReference>
<keyword evidence="10" id="KW-0472">Membrane</keyword>
<dbReference type="FunFam" id="3.30.930.10:FF:000021">
    <property type="entry name" value="Probable histidine--tRNA ligase, mitochondrial"/>
    <property type="match status" value="1"/>
</dbReference>
<gene>
    <name evidence="12" type="ORF">QYM36_007067</name>
</gene>
<dbReference type="GO" id="GO:0006427">
    <property type="term" value="P:histidyl-tRNA aminoacylation"/>
    <property type="evidence" value="ECO:0007669"/>
    <property type="project" value="InterPro"/>
</dbReference>
<dbReference type="HAMAP" id="MF_00127">
    <property type="entry name" value="His_tRNA_synth"/>
    <property type="match status" value="1"/>
</dbReference>
<dbReference type="EC" id="6.1.1.21" evidence="2"/>
<evidence type="ECO:0000256" key="5">
    <source>
        <dbReference type="ARBA" id="ARBA00022840"/>
    </source>
</evidence>
<keyword evidence="5" id="KW-0067">ATP-binding</keyword>
<dbReference type="EMBL" id="JAVRJZ010000011">
    <property type="protein sequence ID" value="KAK2716794.1"/>
    <property type="molecule type" value="Genomic_DNA"/>
</dbReference>